<dbReference type="AlphaFoldDB" id="A0AAD5HC28"/>
<dbReference type="Proteomes" id="UP001206595">
    <property type="component" value="Unassembled WGS sequence"/>
</dbReference>
<protein>
    <submittedName>
        <fullName evidence="1">Uncharacterized protein</fullName>
    </submittedName>
</protein>
<dbReference type="GO" id="GO:0034472">
    <property type="term" value="P:snRNA 3'-end processing"/>
    <property type="evidence" value="ECO:0007669"/>
    <property type="project" value="TreeGrafter"/>
</dbReference>
<dbReference type="Pfam" id="PF14750">
    <property type="entry name" value="INTS2"/>
    <property type="match status" value="1"/>
</dbReference>
<gene>
    <name evidence="1" type="ORF">K450DRAFT_253764</name>
</gene>
<reference evidence="1" key="1">
    <citation type="submission" date="2021-06" db="EMBL/GenBank/DDBJ databases">
        <authorList>
            <consortium name="DOE Joint Genome Institute"/>
            <person name="Mondo S.J."/>
            <person name="Amses K.R."/>
            <person name="Simmons D.R."/>
            <person name="Longcore J.E."/>
            <person name="Seto K."/>
            <person name="Alves G.H."/>
            <person name="Bonds A.E."/>
            <person name="Quandt C.A."/>
            <person name="Davis W.J."/>
            <person name="Chang Y."/>
            <person name="Letcher P.M."/>
            <person name="Powell M.J."/>
            <person name="Kuo A."/>
            <person name="Labutti K."/>
            <person name="Pangilinan J."/>
            <person name="Andreopoulos W."/>
            <person name="Tritt A."/>
            <person name="Riley R."/>
            <person name="Hundley H."/>
            <person name="Johnson J."/>
            <person name="Lipzen A."/>
            <person name="Barry K."/>
            <person name="Berbee M.L."/>
            <person name="Buchler N.E."/>
            <person name="Grigoriev I.V."/>
            <person name="Spatafora J.W."/>
            <person name="Stajich J.E."/>
            <person name="James T.Y."/>
        </authorList>
    </citation>
    <scope>NUCLEOTIDE SEQUENCE</scope>
    <source>
        <strain evidence="1">AG</strain>
    </source>
</reference>
<dbReference type="GO" id="GO:0032039">
    <property type="term" value="C:integrator complex"/>
    <property type="evidence" value="ECO:0007669"/>
    <property type="project" value="InterPro"/>
</dbReference>
<proteinExistence type="predicted"/>
<organism evidence="1 2">
    <name type="scientific">Umbelopsis ramanniana AG</name>
    <dbReference type="NCBI Taxonomy" id="1314678"/>
    <lineage>
        <taxon>Eukaryota</taxon>
        <taxon>Fungi</taxon>
        <taxon>Fungi incertae sedis</taxon>
        <taxon>Mucoromycota</taxon>
        <taxon>Mucoromycotina</taxon>
        <taxon>Umbelopsidomycetes</taxon>
        <taxon>Umbelopsidales</taxon>
        <taxon>Umbelopsidaceae</taxon>
        <taxon>Umbelopsis</taxon>
    </lineage>
</organism>
<dbReference type="GeneID" id="75916435"/>
<keyword evidence="2" id="KW-1185">Reference proteome</keyword>
<name>A0AAD5HC28_UMBRA</name>
<reference evidence="1" key="2">
    <citation type="journal article" date="2022" name="Proc. Natl. Acad. Sci. U.S.A.">
        <title>Diploid-dominant life cycles characterize the early evolution of Fungi.</title>
        <authorList>
            <person name="Amses K.R."/>
            <person name="Simmons D.R."/>
            <person name="Longcore J.E."/>
            <person name="Mondo S.J."/>
            <person name="Seto K."/>
            <person name="Jeronimo G.H."/>
            <person name="Bonds A.E."/>
            <person name="Quandt C.A."/>
            <person name="Davis W.J."/>
            <person name="Chang Y."/>
            <person name="Federici B.A."/>
            <person name="Kuo A."/>
            <person name="LaButti K."/>
            <person name="Pangilinan J."/>
            <person name="Andreopoulos W."/>
            <person name="Tritt A."/>
            <person name="Riley R."/>
            <person name="Hundley H."/>
            <person name="Johnson J."/>
            <person name="Lipzen A."/>
            <person name="Barry K."/>
            <person name="Lang B.F."/>
            <person name="Cuomo C.A."/>
            <person name="Buchler N.E."/>
            <person name="Grigoriev I.V."/>
            <person name="Spatafora J.W."/>
            <person name="Stajich J.E."/>
            <person name="James T.Y."/>
        </authorList>
    </citation>
    <scope>NUCLEOTIDE SEQUENCE</scope>
    <source>
        <strain evidence="1">AG</strain>
    </source>
</reference>
<sequence>MSLDINVEHFYLLLRGHAFENVDISQKVKDYILKASLPINTQLVPLIKEYVNSIFYSPQVHALSEESIADTLSQRVNVTASQVILLFYVLYYNESIPSQSITEFPAYSAALLESVPVKHILDHAELSPGFSDIYPDLLCCVANQFPELFDVNAALIAAGSRERADMESRFTLKKPRRAINMNVLKSHLHQPVEAARELRYVVTLPPADLMDRMDAVVSTVLPSLLDERSSPTVQEAFIAVWDTMNSLAPRELWVSTVNCLCNEDTLFTLNSLMADPIILFKADTRIFRSPILFPIFLSLLGSLRTASKHKAWQRFSAVFAQKEQLFNARNLTTMMYAQDSTMLQFLLEICLRKDDEPTDPLESIRRQICSFIHGLFIDDQILLKLLHFQTYDKRLLPMMMKHVPSIYITSNFLGELLRQPQPEQQVFGILLAGYLFEKYPLENYAQLVEKSVLPRLSRLAFPKTRDGSVPAIQPTPYLLEALPATRLLAEAFPHLAPEILNILNDIYTALPSTKDVDFWADPKSMINEQIRTRLDQLKPLVQFQADNMDRVNKSTM</sequence>
<dbReference type="PANTHER" id="PTHR28608">
    <property type="entry name" value="INTEGRATOR COMPLEX SUBUNIT 2"/>
    <property type="match status" value="1"/>
</dbReference>
<dbReference type="RefSeq" id="XP_051442130.1">
    <property type="nucleotide sequence ID" value="XM_051591092.1"/>
</dbReference>
<evidence type="ECO:0000313" key="2">
    <source>
        <dbReference type="Proteomes" id="UP001206595"/>
    </source>
</evidence>
<dbReference type="EMBL" id="MU620945">
    <property type="protein sequence ID" value="KAI8577126.1"/>
    <property type="molecule type" value="Genomic_DNA"/>
</dbReference>
<accession>A0AAD5HC28</accession>
<dbReference type="PANTHER" id="PTHR28608:SF1">
    <property type="entry name" value="INTEGRATOR COMPLEX SUBUNIT 2"/>
    <property type="match status" value="1"/>
</dbReference>
<comment type="caution">
    <text evidence="1">The sequence shown here is derived from an EMBL/GenBank/DDBJ whole genome shotgun (WGS) entry which is preliminary data.</text>
</comment>
<dbReference type="InterPro" id="IPR029321">
    <property type="entry name" value="INTS2"/>
</dbReference>
<evidence type="ECO:0000313" key="1">
    <source>
        <dbReference type="EMBL" id="KAI8577126.1"/>
    </source>
</evidence>